<dbReference type="InterPro" id="IPR010435">
    <property type="entry name" value="C5a/SBT2-like_Fn3"/>
</dbReference>
<evidence type="ECO:0000256" key="9">
    <source>
        <dbReference type="PROSITE-ProRule" id="PRU01240"/>
    </source>
</evidence>
<dbReference type="Pfam" id="PF00082">
    <property type="entry name" value="Peptidase_S8"/>
    <property type="match status" value="1"/>
</dbReference>
<dbReference type="InterPro" id="IPR003137">
    <property type="entry name" value="PA_domain"/>
</dbReference>
<dbReference type="InterPro" id="IPR013783">
    <property type="entry name" value="Ig-like_fold"/>
</dbReference>
<comment type="caution">
    <text evidence="15">The sequence shown here is derived from an EMBL/GenBank/DDBJ whole genome shotgun (WGS) entry which is preliminary data.</text>
</comment>
<dbReference type="InterPro" id="IPR023827">
    <property type="entry name" value="Peptidase_S8_Asp-AS"/>
</dbReference>
<dbReference type="SUPFAM" id="SSF52743">
    <property type="entry name" value="Subtilisin-like"/>
    <property type="match status" value="1"/>
</dbReference>
<dbReference type="InterPro" id="IPR046450">
    <property type="entry name" value="PA_dom_sf"/>
</dbReference>
<dbReference type="EMBL" id="MU003777">
    <property type="protein sequence ID" value="KAF2723337.1"/>
    <property type="molecule type" value="Genomic_DNA"/>
</dbReference>
<dbReference type="InterPro" id="IPR023828">
    <property type="entry name" value="Peptidase_S8_Ser-AS"/>
</dbReference>
<evidence type="ECO:0000256" key="5">
    <source>
        <dbReference type="ARBA" id="ARBA00022729"/>
    </source>
</evidence>
<feature type="active site" description="Charge relay system" evidence="8 9">
    <location>
        <position position="164"/>
    </location>
</feature>
<dbReference type="InterPro" id="IPR000209">
    <property type="entry name" value="Peptidase_S8/S53_dom"/>
</dbReference>
<dbReference type="GO" id="GO:0016020">
    <property type="term" value="C:membrane"/>
    <property type="evidence" value="ECO:0007669"/>
    <property type="project" value="InterPro"/>
</dbReference>
<evidence type="ECO:0000259" key="14">
    <source>
        <dbReference type="Pfam" id="PF06280"/>
    </source>
</evidence>
<keyword evidence="6 9" id="KW-0378">Hydrolase</keyword>
<evidence type="ECO:0000259" key="12">
    <source>
        <dbReference type="Pfam" id="PF00082"/>
    </source>
</evidence>
<keyword evidence="5 11" id="KW-0732">Signal</keyword>
<keyword evidence="7 9" id="KW-0720">Serine protease</keyword>
<dbReference type="InterPro" id="IPR036852">
    <property type="entry name" value="Peptidase_S8/S53_dom_sf"/>
</dbReference>
<feature type="active site" description="Charge relay system" evidence="8 9">
    <location>
        <position position="537"/>
    </location>
</feature>
<evidence type="ECO:0000256" key="10">
    <source>
        <dbReference type="RuleBase" id="RU003355"/>
    </source>
</evidence>
<dbReference type="PANTHER" id="PTHR43806">
    <property type="entry name" value="PEPTIDASE S8"/>
    <property type="match status" value="1"/>
</dbReference>
<dbReference type="InterPro" id="IPR015500">
    <property type="entry name" value="Peptidase_S8_subtilisin-rel"/>
</dbReference>
<feature type="chain" id="PRO_5040508184" evidence="11">
    <location>
        <begin position="21"/>
        <end position="902"/>
    </location>
</feature>
<evidence type="ECO:0000259" key="13">
    <source>
        <dbReference type="Pfam" id="PF02225"/>
    </source>
</evidence>
<dbReference type="Gene3D" id="3.40.50.200">
    <property type="entry name" value="Peptidase S8/S53 domain"/>
    <property type="match status" value="1"/>
</dbReference>
<feature type="active site" description="Charge relay system" evidence="8 9">
    <location>
        <position position="214"/>
    </location>
</feature>
<gene>
    <name evidence="15" type="ORF">K431DRAFT_344890</name>
</gene>
<dbReference type="Proteomes" id="UP000799441">
    <property type="component" value="Unassembled WGS sequence"/>
</dbReference>
<dbReference type="CDD" id="cd02124">
    <property type="entry name" value="PA_PoS1_like"/>
    <property type="match status" value="1"/>
</dbReference>
<feature type="domain" description="C5a peptidase/Subtilisin-like protease SBT2-like Fn3-like" evidence="14">
    <location>
        <begin position="614"/>
        <end position="727"/>
    </location>
</feature>
<dbReference type="SUPFAM" id="SSF52025">
    <property type="entry name" value="PA domain"/>
    <property type="match status" value="1"/>
</dbReference>
<feature type="domain" description="PA" evidence="13">
    <location>
        <begin position="382"/>
        <end position="438"/>
    </location>
</feature>
<keyword evidence="3" id="KW-0964">Secreted</keyword>
<organism evidence="15 16">
    <name type="scientific">Polychaeton citri CBS 116435</name>
    <dbReference type="NCBI Taxonomy" id="1314669"/>
    <lineage>
        <taxon>Eukaryota</taxon>
        <taxon>Fungi</taxon>
        <taxon>Dikarya</taxon>
        <taxon>Ascomycota</taxon>
        <taxon>Pezizomycotina</taxon>
        <taxon>Dothideomycetes</taxon>
        <taxon>Dothideomycetidae</taxon>
        <taxon>Capnodiales</taxon>
        <taxon>Capnodiaceae</taxon>
        <taxon>Polychaeton</taxon>
    </lineage>
</organism>
<evidence type="ECO:0000256" key="2">
    <source>
        <dbReference type="ARBA" id="ARBA00022512"/>
    </source>
</evidence>
<dbReference type="AlphaFoldDB" id="A0A9P4QEQ2"/>
<dbReference type="PROSITE" id="PS51892">
    <property type="entry name" value="SUBTILASE"/>
    <property type="match status" value="1"/>
</dbReference>
<dbReference type="GO" id="GO:0004252">
    <property type="term" value="F:serine-type endopeptidase activity"/>
    <property type="evidence" value="ECO:0007669"/>
    <property type="project" value="UniProtKB-UniRule"/>
</dbReference>
<evidence type="ECO:0000256" key="6">
    <source>
        <dbReference type="ARBA" id="ARBA00022801"/>
    </source>
</evidence>
<name>A0A9P4QEQ2_9PEZI</name>
<comment type="similarity">
    <text evidence="1 9 10">Belongs to the peptidase S8 family.</text>
</comment>
<feature type="signal peptide" evidence="11">
    <location>
        <begin position="1"/>
        <end position="20"/>
    </location>
</feature>
<dbReference type="InterPro" id="IPR050131">
    <property type="entry name" value="Peptidase_S8_subtilisin-like"/>
</dbReference>
<evidence type="ECO:0000256" key="7">
    <source>
        <dbReference type="ARBA" id="ARBA00022825"/>
    </source>
</evidence>
<keyword evidence="16" id="KW-1185">Reference proteome</keyword>
<keyword evidence="4 9" id="KW-0645">Protease</keyword>
<proteinExistence type="inferred from homology"/>
<dbReference type="GO" id="GO:0006508">
    <property type="term" value="P:proteolysis"/>
    <property type="evidence" value="ECO:0007669"/>
    <property type="project" value="UniProtKB-KW"/>
</dbReference>
<dbReference type="PROSITE" id="PS00138">
    <property type="entry name" value="SUBTILASE_SER"/>
    <property type="match status" value="1"/>
</dbReference>
<dbReference type="PANTHER" id="PTHR43806:SF66">
    <property type="entry name" value="SERIN ENDOPEPTIDASE"/>
    <property type="match status" value="1"/>
</dbReference>
<dbReference type="PRINTS" id="PR00723">
    <property type="entry name" value="SUBTILISIN"/>
</dbReference>
<dbReference type="CDD" id="cd07489">
    <property type="entry name" value="Peptidases_S8_5"/>
    <property type="match status" value="1"/>
</dbReference>
<dbReference type="InterPro" id="IPR034187">
    <property type="entry name" value="Peptidases_S8_5"/>
</dbReference>
<feature type="domain" description="Peptidase S8/S53" evidence="12">
    <location>
        <begin position="155"/>
        <end position="570"/>
    </location>
</feature>
<dbReference type="OrthoDB" id="10256524at2759"/>
<evidence type="ECO:0000313" key="15">
    <source>
        <dbReference type="EMBL" id="KAF2723337.1"/>
    </source>
</evidence>
<keyword evidence="2" id="KW-0134">Cell wall</keyword>
<evidence type="ECO:0000256" key="1">
    <source>
        <dbReference type="ARBA" id="ARBA00011073"/>
    </source>
</evidence>
<dbReference type="Gene3D" id="2.60.40.10">
    <property type="entry name" value="Immunoglobulins"/>
    <property type="match status" value="1"/>
</dbReference>
<accession>A0A9P4QEQ2</accession>
<evidence type="ECO:0000256" key="4">
    <source>
        <dbReference type="ARBA" id="ARBA00022670"/>
    </source>
</evidence>
<dbReference type="PROSITE" id="PS00136">
    <property type="entry name" value="SUBTILASE_ASP"/>
    <property type="match status" value="1"/>
</dbReference>
<dbReference type="Pfam" id="PF02225">
    <property type="entry name" value="PA"/>
    <property type="match status" value="1"/>
</dbReference>
<reference evidence="15" key="1">
    <citation type="journal article" date="2020" name="Stud. Mycol.">
        <title>101 Dothideomycetes genomes: a test case for predicting lifestyles and emergence of pathogens.</title>
        <authorList>
            <person name="Haridas S."/>
            <person name="Albert R."/>
            <person name="Binder M."/>
            <person name="Bloem J."/>
            <person name="Labutti K."/>
            <person name="Salamov A."/>
            <person name="Andreopoulos B."/>
            <person name="Baker S."/>
            <person name="Barry K."/>
            <person name="Bills G."/>
            <person name="Bluhm B."/>
            <person name="Cannon C."/>
            <person name="Castanera R."/>
            <person name="Culley D."/>
            <person name="Daum C."/>
            <person name="Ezra D."/>
            <person name="Gonzalez J."/>
            <person name="Henrissat B."/>
            <person name="Kuo A."/>
            <person name="Liang C."/>
            <person name="Lipzen A."/>
            <person name="Lutzoni F."/>
            <person name="Magnuson J."/>
            <person name="Mondo S."/>
            <person name="Nolan M."/>
            <person name="Ohm R."/>
            <person name="Pangilinan J."/>
            <person name="Park H.-J."/>
            <person name="Ramirez L."/>
            <person name="Alfaro M."/>
            <person name="Sun H."/>
            <person name="Tritt A."/>
            <person name="Yoshinaga Y."/>
            <person name="Zwiers L.-H."/>
            <person name="Turgeon B."/>
            <person name="Goodwin S."/>
            <person name="Spatafora J."/>
            <person name="Crous P."/>
            <person name="Grigoriev I."/>
        </authorList>
    </citation>
    <scope>NUCLEOTIDE SEQUENCE</scope>
    <source>
        <strain evidence="15">CBS 116435</strain>
    </source>
</reference>
<dbReference type="InterPro" id="IPR022398">
    <property type="entry name" value="Peptidase_S8_His-AS"/>
</dbReference>
<protein>
    <submittedName>
        <fullName evidence="15">Subtilisin-like protein</fullName>
    </submittedName>
</protein>
<dbReference type="Pfam" id="PF06280">
    <property type="entry name" value="fn3_5"/>
    <property type="match status" value="1"/>
</dbReference>
<dbReference type="PROSITE" id="PS00137">
    <property type="entry name" value="SUBTILASE_HIS"/>
    <property type="match status" value="1"/>
</dbReference>
<dbReference type="Gene3D" id="3.50.30.30">
    <property type="match status" value="1"/>
</dbReference>
<sequence length="902" mass="94594">MRLSNTLLLAASTLATSVLSLRQDVAPRVPGAYIVEYTQDESTDAFYSSLGQAGHAVSHRLDLKYNLFKGVSFQLQNVSSEKEAVQKIQAMSQVKNIWPVRIYNVPKDEVVWTGKEKVAPSAAGLQKRQSGNSKDTFSPHVMTQVDKLRAEGVTGKGVRVAVIDTGVDYHHPALGGCFGEGCLVAFGTDLVGDNYDGTNTPVPDPDPYDGCEGHGTHVSGIIAAQTNPYGFTGAAPDVTLGMYRVFGCGGSAGNDVLIAAYNQAFQDGADIITASIGGASGWSEDPWAVAVQRIVEAGVPCTVSAGNDGSYGLFYASTAANGKKVTAVASVDNTQAPYILLNATYNVGDSAPEQFGWTQGNPDTWGNVSLPLWSVNYDTTDPANACNPLPDDTPDLSGKIVLVRRGSCTFVQKVTNIAAKGAEYVMFYNNAPGSASVTAVVDGIKGIGMVTAQQGAEFISLLSAGKDVTLNIIDPTYATQYAEQTTNNATGGFLSTYTSWGPTYELDIKPQVAAPGGLILSTYPLPLGGYAVLSGTSMACPITAAIVALVSNVRGTLDPATIESLLSATGNPNVFQDGKTAYPYLAPVAQQGGGLIQAYDAAHSKTVLSVSSLAFNDTAHFSARKQFSIKNTGSKSITYSISNIGAAAGYTLPADGDIYPAPFPNELVASYADIHFSASKVTVPAGGSKTVSLTLAPPRNLNGTRLAVYSGYIALNASNGESHSLPYQGVVGSMYSATVLDPAYTYLTSSTDPDYNPVAAGTVFTIPKNSADATNETVYPAFSFSLALGTASLRADVIPYVNASAPGYSKDHKWKGHHWGHGDGGYGPDTNTESIGSVVDFPLAYQPRGGAVVPWDGLLADGTQAPAGEYTLSIKALKIFGNPQRRRDYNVVSTVPFIIKYS</sequence>
<evidence type="ECO:0000256" key="8">
    <source>
        <dbReference type="PIRSR" id="PIRSR615500-1"/>
    </source>
</evidence>
<evidence type="ECO:0000313" key="16">
    <source>
        <dbReference type="Proteomes" id="UP000799441"/>
    </source>
</evidence>
<evidence type="ECO:0000256" key="11">
    <source>
        <dbReference type="SAM" id="SignalP"/>
    </source>
</evidence>
<evidence type="ECO:0000256" key="3">
    <source>
        <dbReference type="ARBA" id="ARBA00022525"/>
    </source>
</evidence>